<dbReference type="SUPFAM" id="SSF51412">
    <property type="entry name" value="Inosine monophosphate dehydrogenase (IMPDH)"/>
    <property type="match status" value="1"/>
</dbReference>
<dbReference type="Gene3D" id="3.20.20.70">
    <property type="entry name" value="Aldolase class I"/>
    <property type="match status" value="1"/>
</dbReference>
<sequence length="264" mass="28579">MKELIRKTRELTDKPFGVGVLLPFPHKENIKAILEEKVAVLQVFWGDCSREFVLEAHNAGVKVVPQVGSVEEVKKVIDAGVDAIILQGYEAGGHVIGQDGLISLLPRVVDVIGDRDIPVIAAGGIVDARGYVAALALGAKGICMGTRFVATQESNAHPAYKQKLIEYDQTKYTDLFGRAVWPAWLLLSNGSSHNIHVHETSLREVVHQRAYEASSMPMASSNIFPSSALSLMLSNGMPVPLLAQHSNGSHDFSISSFVCLNLSL</sequence>
<name>A0ABR2EQA4_9ROSI</name>
<keyword evidence="1" id="KW-0285">Flavoprotein</keyword>
<dbReference type="EMBL" id="JBBPBM010000011">
    <property type="protein sequence ID" value="KAK8564189.1"/>
    <property type="molecule type" value="Genomic_DNA"/>
</dbReference>
<dbReference type="InterPro" id="IPR004136">
    <property type="entry name" value="NMO"/>
</dbReference>
<evidence type="ECO:0000256" key="2">
    <source>
        <dbReference type="ARBA" id="ARBA00022643"/>
    </source>
</evidence>
<keyword evidence="3" id="KW-0560">Oxidoreductase</keyword>
<dbReference type="PANTHER" id="PTHR32332:SF20">
    <property type="entry name" value="2-NITROPROPANE DIOXYGENASE-LIKE PROTEIN"/>
    <property type="match status" value="1"/>
</dbReference>
<evidence type="ECO:0000256" key="1">
    <source>
        <dbReference type="ARBA" id="ARBA00022630"/>
    </source>
</evidence>
<comment type="caution">
    <text evidence="4">The sequence shown here is derived from an EMBL/GenBank/DDBJ whole genome shotgun (WGS) entry which is preliminary data.</text>
</comment>
<dbReference type="Pfam" id="PF03060">
    <property type="entry name" value="NMO"/>
    <property type="match status" value="1"/>
</dbReference>
<evidence type="ECO:0000313" key="5">
    <source>
        <dbReference type="Proteomes" id="UP001472677"/>
    </source>
</evidence>
<protein>
    <recommendedName>
        <fullName evidence="6">Nitronate monooxygenase domain-containing protein</fullName>
    </recommendedName>
</protein>
<accession>A0ABR2EQA4</accession>
<dbReference type="InterPro" id="IPR013785">
    <property type="entry name" value="Aldolase_TIM"/>
</dbReference>
<keyword evidence="2" id="KW-0288">FMN</keyword>
<evidence type="ECO:0008006" key="6">
    <source>
        <dbReference type="Google" id="ProtNLM"/>
    </source>
</evidence>
<organism evidence="4 5">
    <name type="scientific">Hibiscus sabdariffa</name>
    <name type="common">roselle</name>
    <dbReference type="NCBI Taxonomy" id="183260"/>
    <lineage>
        <taxon>Eukaryota</taxon>
        <taxon>Viridiplantae</taxon>
        <taxon>Streptophyta</taxon>
        <taxon>Embryophyta</taxon>
        <taxon>Tracheophyta</taxon>
        <taxon>Spermatophyta</taxon>
        <taxon>Magnoliopsida</taxon>
        <taxon>eudicotyledons</taxon>
        <taxon>Gunneridae</taxon>
        <taxon>Pentapetalae</taxon>
        <taxon>rosids</taxon>
        <taxon>malvids</taxon>
        <taxon>Malvales</taxon>
        <taxon>Malvaceae</taxon>
        <taxon>Malvoideae</taxon>
        <taxon>Hibiscus</taxon>
    </lineage>
</organism>
<evidence type="ECO:0000256" key="3">
    <source>
        <dbReference type="ARBA" id="ARBA00023002"/>
    </source>
</evidence>
<keyword evidence="5" id="KW-1185">Reference proteome</keyword>
<proteinExistence type="predicted"/>
<dbReference type="CDD" id="cd04730">
    <property type="entry name" value="NPD_like"/>
    <property type="match status" value="1"/>
</dbReference>
<evidence type="ECO:0000313" key="4">
    <source>
        <dbReference type="EMBL" id="KAK8564189.1"/>
    </source>
</evidence>
<gene>
    <name evidence="4" type="ORF">V6N12_036319</name>
</gene>
<dbReference type="Proteomes" id="UP001472677">
    <property type="component" value="Unassembled WGS sequence"/>
</dbReference>
<reference evidence="4 5" key="1">
    <citation type="journal article" date="2024" name="G3 (Bethesda)">
        <title>Genome assembly of Hibiscus sabdariffa L. provides insights into metabolisms of medicinal natural products.</title>
        <authorList>
            <person name="Kim T."/>
        </authorList>
    </citation>
    <scope>NUCLEOTIDE SEQUENCE [LARGE SCALE GENOMIC DNA]</scope>
    <source>
        <strain evidence="4">TK-2024</strain>
        <tissue evidence="4">Old leaves</tissue>
    </source>
</reference>
<dbReference type="PANTHER" id="PTHR32332">
    <property type="entry name" value="2-NITROPROPANE DIOXYGENASE"/>
    <property type="match status" value="1"/>
</dbReference>